<dbReference type="AlphaFoldDB" id="A0A454JKX4"/>
<gene>
    <name evidence="2" type="ORF">EAY64_05465</name>
</gene>
<proteinExistence type="predicted"/>
<accession>A0A454JKX4</accession>
<evidence type="ECO:0000313" key="2">
    <source>
        <dbReference type="EMBL" id="RMD00045.1"/>
    </source>
</evidence>
<comment type="caution">
    <text evidence="2">The sequence shown here is derived from an EMBL/GenBank/DDBJ whole genome shotgun (WGS) entry which is preliminary data.</text>
</comment>
<dbReference type="CDD" id="cd00093">
    <property type="entry name" value="HTH_XRE"/>
    <property type="match status" value="1"/>
</dbReference>
<dbReference type="OrthoDB" id="528805at2"/>
<name>A0A454JKX4_9NEIS</name>
<reference evidence="2 3" key="1">
    <citation type="submission" date="2018-10" db="EMBL/GenBank/DDBJ databases">
        <title>Draft genome sequence of Aquitalea MWU14-2217 isolated from a wild cranberry bog in Provincetown, Massachusetts.</title>
        <authorList>
            <person name="Ebadzadsahrai G."/>
            <person name="Soby S."/>
        </authorList>
    </citation>
    <scope>NUCLEOTIDE SEQUENCE [LARGE SCALE GENOMIC DNA]</scope>
    <source>
        <strain evidence="2 3">MWU14-2217</strain>
    </source>
</reference>
<organism evidence="2 3">
    <name type="scientific">Aquitalea palustris</name>
    <dbReference type="NCBI Taxonomy" id="2480983"/>
    <lineage>
        <taxon>Bacteria</taxon>
        <taxon>Pseudomonadati</taxon>
        <taxon>Pseudomonadota</taxon>
        <taxon>Betaproteobacteria</taxon>
        <taxon>Neisseriales</taxon>
        <taxon>Chromobacteriaceae</taxon>
        <taxon>Aquitalea</taxon>
    </lineage>
</organism>
<dbReference type="InterPro" id="IPR001387">
    <property type="entry name" value="Cro/C1-type_HTH"/>
</dbReference>
<feature type="domain" description="HTH cro/C1-type" evidence="1">
    <location>
        <begin position="15"/>
        <end position="37"/>
    </location>
</feature>
<sequence>MTATVRSMLDDDLRALGMTQKDFGEKLGISQQAISQWCSRNTIPKRSRELVIQVLGPDARLSAALRDGALDGTAFQRDLDVLPSRPSVYPPTGQTHAFDSTLVQTGSRSTNSYALRALETQAIFRKLRDSSSIDPDSLQKTMKIGPITFRAGLVSNNLVVDYFSYTSVDMLALIGTKRLLNILTIKRADEIREHRRAYMLIALASSVVAPTHVDATKFDRVFGELELQCQLFGVSLLKAGSVDELVSCILAAQDDFYPEMSEADKALFSEYLDDLDGMP</sequence>
<evidence type="ECO:0000313" key="3">
    <source>
        <dbReference type="Proteomes" id="UP000274139"/>
    </source>
</evidence>
<protein>
    <submittedName>
        <fullName evidence="2">Helix-turn-helix domain-containing protein</fullName>
    </submittedName>
</protein>
<evidence type="ECO:0000259" key="1">
    <source>
        <dbReference type="PROSITE" id="PS50943"/>
    </source>
</evidence>
<dbReference type="EMBL" id="RFAR01000019">
    <property type="protein sequence ID" value="RMD00045.1"/>
    <property type="molecule type" value="Genomic_DNA"/>
</dbReference>
<dbReference type="SUPFAM" id="SSF47413">
    <property type="entry name" value="lambda repressor-like DNA-binding domains"/>
    <property type="match status" value="1"/>
</dbReference>
<dbReference type="InterPro" id="IPR010982">
    <property type="entry name" value="Lambda_DNA-bd_dom_sf"/>
</dbReference>
<dbReference type="PROSITE" id="PS50943">
    <property type="entry name" value="HTH_CROC1"/>
    <property type="match status" value="1"/>
</dbReference>
<dbReference type="GO" id="GO:0003677">
    <property type="term" value="F:DNA binding"/>
    <property type="evidence" value="ECO:0007669"/>
    <property type="project" value="InterPro"/>
</dbReference>
<dbReference type="Pfam" id="PF01381">
    <property type="entry name" value="HTH_3"/>
    <property type="match status" value="1"/>
</dbReference>
<dbReference type="Proteomes" id="UP000274139">
    <property type="component" value="Unassembled WGS sequence"/>
</dbReference>
<dbReference type="Gene3D" id="1.10.260.40">
    <property type="entry name" value="lambda repressor-like DNA-binding domains"/>
    <property type="match status" value="1"/>
</dbReference>
<keyword evidence="3" id="KW-1185">Reference proteome</keyword>